<organism evidence="1 2">
    <name type="scientific">Lacrimispora amygdalina</name>
    <dbReference type="NCBI Taxonomy" id="253257"/>
    <lineage>
        <taxon>Bacteria</taxon>
        <taxon>Bacillati</taxon>
        <taxon>Bacillota</taxon>
        <taxon>Clostridia</taxon>
        <taxon>Lachnospirales</taxon>
        <taxon>Lachnospiraceae</taxon>
        <taxon>Lacrimispora</taxon>
    </lineage>
</organism>
<dbReference type="EMBL" id="QOHO01000043">
    <property type="protein sequence ID" value="RFZ78312.1"/>
    <property type="molecule type" value="Genomic_DNA"/>
</dbReference>
<protein>
    <submittedName>
        <fullName evidence="1">Uncharacterized protein</fullName>
    </submittedName>
</protein>
<dbReference type="Proteomes" id="UP000260680">
    <property type="component" value="Unassembled WGS sequence"/>
</dbReference>
<accession>A0A3E2NBF1</accession>
<name>A0A3E2NBF1_9FIRM</name>
<comment type="caution">
    <text evidence="1">The sequence shown here is derived from an EMBL/GenBank/DDBJ whole genome shotgun (WGS) entry which is preliminary data.</text>
</comment>
<dbReference type="RefSeq" id="WP_117417685.1">
    <property type="nucleotide sequence ID" value="NZ_QOHO01000043.1"/>
</dbReference>
<sequence length="89" mass="10659">MTILEMLNKAQTDGKTYYDFDMRYNKKYGFHDCEGEPWDNKGFVNVNEIFEGDTWEELDPEDDVDYEKPMSIEETEEELGYKIKIVQKK</sequence>
<gene>
    <name evidence="1" type="ORF">DS742_14460</name>
</gene>
<dbReference type="OrthoDB" id="9849609at2"/>
<reference evidence="1 2" key="1">
    <citation type="submission" date="2018-07" db="EMBL/GenBank/DDBJ databases">
        <title>New species, Clostridium PI-S10-A1B.</title>
        <authorList>
            <person name="Krishna G."/>
            <person name="Summeta K."/>
            <person name="Shikha S."/>
            <person name="Prabhu P.B."/>
            <person name="Suresh K."/>
        </authorList>
    </citation>
    <scope>NUCLEOTIDE SEQUENCE [LARGE SCALE GENOMIC DNA]</scope>
    <source>
        <strain evidence="1 2">PI-S10-A1B</strain>
    </source>
</reference>
<evidence type="ECO:0000313" key="2">
    <source>
        <dbReference type="Proteomes" id="UP000260680"/>
    </source>
</evidence>
<evidence type="ECO:0000313" key="1">
    <source>
        <dbReference type="EMBL" id="RFZ78312.1"/>
    </source>
</evidence>
<proteinExistence type="predicted"/>
<dbReference type="AlphaFoldDB" id="A0A3E2NBF1"/>